<feature type="compositionally biased region" description="Low complexity" evidence="1">
    <location>
        <begin position="1583"/>
        <end position="1594"/>
    </location>
</feature>
<dbReference type="EMBL" id="CP056070">
    <property type="protein sequence ID" value="UKK01465.2"/>
    <property type="molecule type" value="Genomic_DNA"/>
</dbReference>
<protein>
    <recommendedName>
        <fullName evidence="6">Oocyst capsule protein</fullName>
    </recommendedName>
</protein>
<evidence type="ECO:0008006" key="6">
    <source>
        <dbReference type="Google" id="ProtNLM"/>
    </source>
</evidence>
<feature type="chain" id="PRO_5037724399" description="Oocyst capsule protein" evidence="3">
    <location>
        <begin position="19"/>
        <end position="2567"/>
    </location>
</feature>
<dbReference type="PANTHER" id="PTHR23019:SF0">
    <property type="entry name" value="NUCLEAR PORE MEMBRANE GLYCOPROTEIN 210"/>
    <property type="match status" value="1"/>
</dbReference>
<accession>A0A976QT06</accession>
<reference evidence="4" key="1">
    <citation type="submission" date="2022-07" db="EMBL/GenBank/DDBJ databases">
        <title>Evaluation of T. orientalis genome assembly methods using nanopore sequencing and analysis of variation between genomes.</title>
        <authorList>
            <person name="Yam J."/>
            <person name="Micallef M.L."/>
            <person name="Liu M."/>
            <person name="Djordjevic S.P."/>
            <person name="Bogema D.R."/>
            <person name="Jenkins C."/>
        </authorList>
    </citation>
    <scope>NUCLEOTIDE SEQUENCE</scope>
    <source>
        <strain evidence="4">Goon Nure</strain>
    </source>
</reference>
<evidence type="ECO:0000256" key="1">
    <source>
        <dbReference type="SAM" id="MobiDB-lite"/>
    </source>
</evidence>
<dbReference type="Proteomes" id="UP000244811">
    <property type="component" value="Chromosome 3"/>
</dbReference>
<feature type="region of interest" description="Disordered" evidence="1">
    <location>
        <begin position="115"/>
        <end position="134"/>
    </location>
</feature>
<sequence>MQLSIYILLISQFLLACCNYTLVPSQVLLPKTSFYRCKKTNQLLSVTVQFVLKIEPSLCVNWKLQDSDVLSFDKGNSTALQQSRDLEDSDDHESYSENELRGCSSTVILTTLPLNLKDDRDHGPDESGSSEDGTLQLKLEHVTTDVRTFVFAYDSKFRFHAVTEVVISKLDRLTVETAYRKVSRNQVFSLKLRGLDREGNTFSSLEGMPFYMSFAGPRIFDVVEVKEGDLYSEKRSNLLSQSESFALPEGTTLVSDVLLLKGVKVGKSSLSFGLFLDEYSQVVSAPVEFVVNDFVVLSHQNLYMLNNTQFKLELLYPLNYLYQNGKDDKVDLSNYEWYTDADPSKVTVSSEGVVESHVQKYIENELGESDEESEKDPLENGYQCLVYAKDLRTGEVLKSYVNVMKPHSLVMKYSSLRSLNNCLVSKTSLSLKDLEKGESYEMYLRRLSKLEGHEECFLDQDKSTLYLYEGGFYVFKFNLLTYNKNLFNTFDAGSTTFGPADTDKDFEEDELLNFLESRDNYYLYKASNLGCDYYNLLHSNSSNTEDPLLHKFKLCVLQQIKLEGYECSNKHASQNDYKYFSCERPLVVSVGDMFEVNPIGGSGKFKYDLAGSRSDSNKFVCTNKGSYQLKITDMTHEENGLLVQVIATTVDSSEFEYTTSGDSSDFVDAKSKGELTLRLKKMFDLKLTLYADMAGFKPMFKKSFTKEDGKFYSFNYFNDGNHLVSMRQKYENLLHMNELLDTEERMHAPEKDVKLLLYDRKVAELKGVRKQESSLVMTFQTLETNMTKFGLNLELLTDYYRGHFGEKEEGRLSDLFNESKFGTLLLNVYKDPELYIDSKYRLPIINLASLTGSDTRMVDEETELLANVALGERMELKFRHGLGHTEPELTLVTNNNVLHMERTENKGGNGGFMVYCINVGHEDLVFEFLDFRKKYRVACSFPMYNRVYPVNKVSSNLYELVDAHGTGCTEKFEERKYRVNSDRMNLYINLMFDGDNNLLLPSDMYQSTFQVYALEPTLTVTATFWDKAMYEQSVHLEDTPILEFLPNEFEGAKREFKVVGRIIYENTQRNYSSNFNKVRKYRKINQQIKSMMKSKWPVINKVNYLETYILISPKVNPALTVAAKEGSQRDLYLMYNRMFVYRVFVSGGSGHYSLLKPGNLNYRFSRAFVFPTALRNAEKMDDADTLPELQSDKVVLVNLFDYKNLKGSGRFLTFVSDNMDDLSLVVKDDKLLWHKPLELNLHFKYPNRFKLALEPLTYTNSSLKDKEFVLVEGKEEMLYVNEKYKLKLSGYYNNYRLLDNTMLWTFTLYNNSTELKSMNVFKDYTLNEHLFASENELVFRGSDDLMMTTFDLGTSGLSVSDLDKTMKGVYKFKVVEKLMLDNSDVTVLTNTKFDMTFKNMNNYSNLQVTASAVDVHVGGEHRLENYGFSFNELGLFKYKVSVMYKDNVLTQLDHNLVVNVAKPAKMLFHLSGLSGQIPLSKVRTTSELLADINASKDDNMYEYTVDRSTVVNLNVLLFDEKDNMFTPLYLRNLNLELVYQLTDSCHLLTAGASGNHGDVNGSYPGVGASVTSKMEGASGSVGGQSTTTTGSSTGHTDAPESVVDKEGVGLGDQNSGRFTKEFVTNRYNVLLYVKGDSEVVVTARYLGMLLQSKKLKFRIRAEEKLFEETEEDSGVFNKEHDLLEDYKVDVSGSSKRSESVGCGACFGQEEEDNLCYGGVYEINKSFKSYPENKLKHLGRRMYKVTTLGNVLIMTDMSTYNVKLLKPTHFSLVPLNGNCTHGGEGKGHCSECDSKNRGALVDFATNNMNRMTFKLVLYSNGNKLKMPINARFTVSMKDLSVFTYEVEDELLKITPHKYGESTLELVYSLSKYEHPGDDDDDYENNYYNDNNRDGREYSRDQGVGLSDEEVEHLEMGDNEINRYYLLKSTHHDVTNVVNLLTGSRVYLTGSRVNELVVNLDVNSYEFTKFLKNKFTVKSFGTCLGEGCGMVYMNRTEYIDTAKKLRSMLSSNRTSYKVLMNVVTNALNALFAKGEEHASYGHEAKSLLSINQMRDTAHCVGSYCWVELKYTLSRSITVEKLKSVNDQLYQGSDFKGEEEDLEDVLRMLSSPLVGVDSNMWNTNSGVVDEGSVEATRPGKHKYKNVNDEEVVANVANFNASQYKFKQVDNYTVLLLPQSTSTFRSEDIVLGNQANVLYFNYGLSYRFSDPNLSKLYFLKQTYYPYFTNAATGESVATGFGASSGHSASEYREGAASRDVWHSKDGASAGGAKDNLVPGNGAKQLVYRLGYSVLLSNNLHKEWSVFKNQLRTMSTDALKGKRKLTLELHHYSKETQAGASARDVHSTGGVGKEGHTTAGAREDGKEHSEVLMTDEVELDLPENILFVNSDGFILNELVDENMNNVLHVYPVNSSYKLYLNSNKYVIKTVEKSGQLTTFIVYSNVASAAVEERENVYKQLFEDQEHAPGNVYLMVLNASDTIIGKIRINANVPTSRVSVARLGILKGRKLSDVLTLVVTLAVALFVLFVYNTIRNYQYYQPTVPIKLERSLPKVFDSLHQTGYNNRYYRAQR</sequence>
<evidence type="ECO:0000313" key="5">
    <source>
        <dbReference type="Proteomes" id="UP000244811"/>
    </source>
</evidence>
<feature type="region of interest" description="Disordered" evidence="1">
    <location>
        <begin position="81"/>
        <end position="100"/>
    </location>
</feature>
<organism evidence="4 5">
    <name type="scientific">Theileria orientalis</name>
    <dbReference type="NCBI Taxonomy" id="68886"/>
    <lineage>
        <taxon>Eukaryota</taxon>
        <taxon>Sar</taxon>
        <taxon>Alveolata</taxon>
        <taxon>Apicomplexa</taxon>
        <taxon>Aconoidasida</taxon>
        <taxon>Piroplasmida</taxon>
        <taxon>Theileriidae</taxon>
        <taxon>Theileria</taxon>
    </lineage>
</organism>
<feature type="region of interest" description="Disordered" evidence="1">
    <location>
        <begin position="1574"/>
        <end position="1610"/>
    </location>
</feature>
<name>A0A976QT06_THEOR</name>
<gene>
    <name evidence="4" type="ORF">MACK_002279</name>
</gene>
<keyword evidence="2" id="KW-1133">Transmembrane helix</keyword>
<feature type="compositionally biased region" description="Basic and acidic residues" evidence="1">
    <location>
        <begin position="116"/>
        <end position="125"/>
    </location>
</feature>
<keyword evidence="2" id="KW-0812">Transmembrane</keyword>
<keyword evidence="3" id="KW-0732">Signal</keyword>
<feature type="compositionally biased region" description="Basic and acidic residues" evidence="1">
    <location>
        <begin position="2348"/>
        <end position="2362"/>
    </location>
</feature>
<evidence type="ECO:0000256" key="3">
    <source>
        <dbReference type="SAM" id="SignalP"/>
    </source>
</evidence>
<feature type="region of interest" description="Disordered" evidence="1">
    <location>
        <begin position="2331"/>
        <end position="2362"/>
    </location>
</feature>
<feature type="signal peptide" evidence="3">
    <location>
        <begin position="1"/>
        <end position="18"/>
    </location>
</feature>
<dbReference type="InterPro" id="IPR045197">
    <property type="entry name" value="NUP210-like"/>
</dbReference>
<feature type="transmembrane region" description="Helical" evidence="2">
    <location>
        <begin position="2508"/>
        <end position="2525"/>
    </location>
</feature>
<evidence type="ECO:0000256" key="2">
    <source>
        <dbReference type="SAM" id="Phobius"/>
    </source>
</evidence>
<proteinExistence type="predicted"/>
<dbReference type="PANTHER" id="PTHR23019">
    <property type="entry name" value="NUCLEAR PORE MEMBRANE GLYCOPROTEIN GP210-RELATED"/>
    <property type="match status" value="1"/>
</dbReference>
<evidence type="ECO:0000313" key="4">
    <source>
        <dbReference type="EMBL" id="UKK01465.2"/>
    </source>
</evidence>
<keyword evidence="2" id="KW-0472">Membrane</keyword>